<dbReference type="InterPro" id="IPR020894">
    <property type="entry name" value="Cadherin_CS"/>
</dbReference>
<dbReference type="GO" id="GO:0007156">
    <property type="term" value="P:homophilic cell adhesion via plasma membrane adhesion molecules"/>
    <property type="evidence" value="ECO:0007669"/>
    <property type="project" value="InterPro"/>
</dbReference>
<dbReference type="GO" id="GO:0005886">
    <property type="term" value="C:plasma membrane"/>
    <property type="evidence" value="ECO:0007669"/>
    <property type="project" value="UniProtKB-SubCell"/>
</dbReference>
<evidence type="ECO:0000256" key="3">
    <source>
        <dbReference type="ARBA" id="ARBA00022737"/>
    </source>
</evidence>
<dbReference type="OrthoDB" id="6250271at2759"/>
<feature type="transmembrane region" description="Helical" evidence="8">
    <location>
        <begin position="384"/>
        <end position="408"/>
    </location>
</feature>
<dbReference type="PROSITE" id="PS50268">
    <property type="entry name" value="CADHERIN_2"/>
    <property type="match status" value="1"/>
</dbReference>
<dbReference type="SUPFAM" id="SSF49313">
    <property type="entry name" value="Cadherin-like"/>
    <property type="match status" value="2"/>
</dbReference>
<dbReference type="PROSITE" id="PS00232">
    <property type="entry name" value="CADHERIN_1"/>
    <property type="match status" value="1"/>
</dbReference>
<keyword evidence="2 8" id="KW-0812">Transmembrane</keyword>
<dbReference type="GO" id="GO:0005509">
    <property type="term" value="F:calcium ion binding"/>
    <property type="evidence" value="ECO:0007669"/>
    <property type="project" value="UniProtKB-UniRule"/>
</dbReference>
<feature type="compositionally biased region" description="Basic and acidic residues" evidence="7">
    <location>
        <begin position="253"/>
        <end position="266"/>
    </location>
</feature>
<organism evidence="9">
    <name type="scientific">Cyprideis torosa</name>
    <dbReference type="NCBI Taxonomy" id="163714"/>
    <lineage>
        <taxon>Eukaryota</taxon>
        <taxon>Metazoa</taxon>
        <taxon>Ecdysozoa</taxon>
        <taxon>Arthropoda</taxon>
        <taxon>Crustacea</taxon>
        <taxon>Oligostraca</taxon>
        <taxon>Ostracoda</taxon>
        <taxon>Podocopa</taxon>
        <taxon>Podocopida</taxon>
        <taxon>Cytherocopina</taxon>
        <taxon>Cytheroidea</taxon>
        <taxon>Cytherideidae</taxon>
        <taxon>Cyprideis</taxon>
    </lineage>
</organism>
<proteinExistence type="predicted"/>
<evidence type="ECO:0000256" key="5">
    <source>
        <dbReference type="ARBA" id="ARBA00022989"/>
    </source>
</evidence>
<dbReference type="CDD" id="cd11304">
    <property type="entry name" value="Cadherin_repeat"/>
    <property type="match status" value="2"/>
</dbReference>
<evidence type="ECO:0000313" key="9">
    <source>
        <dbReference type="EMBL" id="CAD7229921.1"/>
    </source>
</evidence>
<evidence type="ECO:0000256" key="4">
    <source>
        <dbReference type="ARBA" id="ARBA00022837"/>
    </source>
</evidence>
<dbReference type="Gene3D" id="2.60.40.60">
    <property type="entry name" value="Cadherins"/>
    <property type="match status" value="2"/>
</dbReference>
<keyword evidence="3" id="KW-0677">Repeat</keyword>
<dbReference type="EMBL" id="OB662357">
    <property type="protein sequence ID" value="CAD7229921.1"/>
    <property type="molecule type" value="Genomic_DNA"/>
</dbReference>
<protein>
    <submittedName>
        <fullName evidence="9">Uncharacterized protein</fullName>
    </submittedName>
</protein>
<comment type="subcellular location">
    <subcellularLocation>
        <location evidence="1">Membrane</location>
    </subcellularLocation>
</comment>
<evidence type="ECO:0000256" key="1">
    <source>
        <dbReference type="ARBA" id="ARBA00004370"/>
    </source>
</evidence>
<dbReference type="PANTHER" id="PTHR24026:SF126">
    <property type="entry name" value="PROTOCADHERIN FAT 4"/>
    <property type="match status" value="1"/>
</dbReference>
<dbReference type="PRINTS" id="PR00205">
    <property type="entry name" value="CADHERIN"/>
</dbReference>
<evidence type="ECO:0000256" key="6">
    <source>
        <dbReference type="ARBA" id="ARBA00023136"/>
    </source>
</evidence>
<dbReference type="SMART" id="SM00112">
    <property type="entry name" value="CA"/>
    <property type="match status" value="1"/>
</dbReference>
<dbReference type="InterPro" id="IPR015919">
    <property type="entry name" value="Cadherin-like_sf"/>
</dbReference>
<dbReference type="PANTHER" id="PTHR24026">
    <property type="entry name" value="FAT ATYPICAL CADHERIN-RELATED"/>
    <property type="match status" value="1"/>
</dbReference>
<accession>A0A7R8ZMC5</accession>
<keyword evidence="4" id="KW-0106">Calcium</keyword>
<dbReference type="InterPro" id="IPR002126">
    <property type="entry name" value="Cadherin-like_dom"/>
</dbReference>
<name>A0A7R8ZMC5_9CRUS</name>
<dbReference type="AlphaFoldDB" id="A0A7R8ZMC5"/>
<evidence type="ECO:0000256" key="2">
    <source>
        <dbReference type="ARBA" id="ARBA00022692"/>
    </source>
</evidence>
<sequence length="586" mass="64657">MIILLHCVVPRSQATQADNRDRQTLTTLSLTRANSYPLELEFKQSLYVLSVVESTPVGATLIKLATNRPNQETLKFSILANIPPSQLLTEEARQSFKMMTIYFNQFFQIRGGDLILRRSLDYETRPAFSFNVSVGDGRRYASTTVNVTVLDVNDHDPVFSQEEYEFVVTSEKLKPGLRLGQVVVEDGDVGDLVSLHLAGPHSSRALPISSNGRLVEVDQAAEEANASSRGGEYEQQRRRIRAAEGANTSNRGGEYEQQRRRIRAAEEANACNRGGEYKQQSRRIRAAEEANTSSRKGEYEQQRRRIRAAEGANTSSRGGEYDSFDVNSDGIIFIKTLNGLRLAKTHFFIIAKDSGIPPRQNSASIVVVFPEGLVSATFGQEKSLLILIVLGILLGILFFVILALGFYISKQKRGGSERSYGSGMSDMESYAVSGKFPRGEKLIDARPTDSLNGSHRDMSMAKRNRLLNPLAHNGQIPNTQKPLGVASRQEQFIRPPQLSTDRNITSSPSFRGGALSRASNGTQALRKNHRNSVNPMEQLVSSFQDKAVSTSRPPSATLRTTALDPSVSAAPVIGSEASQFMQTVYF</sequence>
<keyword evidence="5 8" id="KW-1133">Transmembrane helix</keyword>
<feature type="region of interest" description="Disordered" evidence="7">
    <location>
        <begin position="498"/>
        <end position="524"/>
    </location>
</feature>
<feature type="region of interest" description="Disordered" evidence="7">
    <location>
        <begin position="221"/>
        <end position="303"/>
    </location>
</feature>
<evidence type="ECO:0000256" key="7">
    <source>
        <dbReference type="SAM" id="MobiDB-lite"/>
    </source>
</evidence>
<feature type="compositionally biased region" description="Polar residues" evidence="7">
    <location>
        <begin position="498"/>
        <end position="509"/>
    </location>
</feature>
<evidence type="ECO:0000256" key="8">
    <source>
        <dbReference type="SAM" id="Phobius"/>
    </source>
</evidence>
<reference evidence="9" key="1">
    <citation type="submission" date="2020-11" db="EMBL/GenBank/DDBJ databases">
        <authorList>
            <person name="Tran Van P."/>
        </authorList>
    </citation>
    <scope>NUCLEOTIDE SEQUENCE</scope>
</reference>
<gene>
    <name evidence="9" type="ORF">CTOB1V02_LOCUS7786</name>
</gene>
<keyword evidence="6 8" id="KW-0472">Membrane</keyword>